<proteinExistence type="predicted"/>
<feature type="compositionally biased region" description="Basic and acidic residues" evidence="1">
    <location>
        <begin position="18"/>
        <end position="32"/>
    </location>
</feature>
<organism evidence="2 3">
    <name type="scientific">Mytilus coruscus</name>
    <name type="common">Sea mussel</name>
    <dbReference type="NCBI Taxonomy" id="42192"/>
    <lineage>
        <taxon>Eukaryota</taxon>
        <taxon>Metazoa</taxon>
        <taxon>Spiralia</taxon>
        <taxon>Lophotrochozoa</taxon>
        <taxon>Mollusca</taxon>
        <taxon>Bivalvia</taxon>
        <taxon>Autobranchia</taxon>
        <taxon>Pteriomorphia</taxon>
        <taxon>Mytilida</taxon>
        <taxon>Mytiloidea</taxon>
        <taxon>Mytilidae</taxon>
        <taxon>Mytilinae</taxon>
        <taxon>Mytilus</taxon>
    </lineage>
</organism>
<dbReference type="AlphaFoldDB" id="A0A6J8E9K5"/>
<feature type="region of interest" description="Disordered" evidence="1">
    <location>
        <begin position="113"/>
        <end position="139"/>
    </location>
</feature>
<feature type="compositionally biased region" description="Polar residues" evidence="1">
    <location>
        <begin position="1"/>
        <end position="11"/>
    </location>
</feature>
<gene>
    <name evidence="2" type="ORF">MCOR_49664</name>
</gene>
<sequence length="154" mass="17910">MDLTKFSFTTSGKKKKKTKDEEESKEKKKKEYELKRQRTYLPSWEEEFLGLKYAAHTDDDGKVVESKPKTMMCQTCKDYPDLADRNCSMFIGTSAFRKDTLIADWKSNLHRKCEEKKKKPDEMKKLEAPGSGSFSQSGPLLSCVRKMEKKMKTK</sequence>
<dbReference type="OrthoDB" id="6625098at2759"/>
<feature type="compositionally biased region" description="Basic and acidic residues" evidence="1">
    <location>
        <begin position="113"/>
        <end position="127"/>
    </location>
</feature>
<accession>A0A6J8E9K5</accession>
<dbReference type="EMBL" id="CACVKT020008728">
    <property type="protein sequence ID" value="CAC5417110.1"/>
    <property type="molecule type" value="Genomic_DNA"/>
</dbReference>
<name>A0A6J8E9K5_MYTCO</name>
<dbReference type="Proteomes" id="UP000507470">
    <property type="component" value="Unassembled WGS sequence"/>
</dbReference>
<evidence type="ECO:0000256" key="1">
    <source>
        <dbReference type="SAM" id="MobiDB-lite"/>
    </source>
</evidence>
<evidence type="ECO:0000313" key="3">
    <source>
        <dbReference type="Proteomes" id="UP000507470"/>
    </source>
</evidence>
<evidence type="ECO:0000313" key="2">
    <source>
        <dbReference type="EMBL" id="CAC5417110.1"/>
    </source>
</evidence>
<protein>
    <submittedName>
        <fullName evidence="2">Uncharacterized protein</fullName>
    </submittedName>
</protein>
<reference evidence="2 3" key="1">
    <citation type="submission" date="2020-06" db="EMBL/GenBank/DDBJ databases">
        <authorList>
            <person name="Li R."/>
            <person name="Bekaert M."/>
        </authorList>
    </citation>
    <scope>NUCLEOTIDE SEQUENCE [LARGE SCALE GENOMIC DNA]</scope>
    <source>
        <strain evidence="3">wild</strain>
    </source>
</reference>
<feature type="region of interest" description="Disordered" evidence="1">
    <location>
        <begin position="1"/>
        <end position="32"/>
    </location>
</feature>
<keyword evidence="3" id="KW-1185">Reference proteome</keyword>